<dbReference type="GO" id="GO:0046872">
    <property type="term" value="F:metal ion binding"/>
    <property type="evidence" value="ECO:0007669"/>
    <property type="project" value="UniProtKB-KW"/>
</dbReference>
<keyword evidence="2 4" id="KW-0479">Metal-binding</keyword>
<dbReference type="AlphaFoldDB" id="A0A4Z1BPI7"/>
<dbReference type="PROSITE" id="PS51007">
    <property type="entry name" value="CYTC"/>
    <property type="match status" value="1"/>
</dbReference>
<dbReference type="Pfam" id="PF14715">
    <property type="entry name" value="FixP_N"/>
    <property type="match status" value="1"/>
</dbReference>
<dbReference type="PANTHER" id="PTHR33751">
    <property type="entry name" value="CBB3-TYPE CYTOCHROME C OXIDASE SUBUNIT FIXP"/>
    <property type="match status" value="1"/>
</dbReference>
<feature type="transmembrane region" description="Helical" evidence="5">
    <location>
        <begin position="50"/>
        <end position="73"/>
    </location>
</feature>
<dbReference type="InterPro" id="IPR038414">
    <property type="entry name" value="CcoP_N_sf"/>
</dbReference>
<evidence type="ECO:0000313" key="8">
    <source>
        <dbReference type="Proteomes" id="UP000297998"/>
    </source>
</evidence>
<dbReference type="Pfam" id="PF13442">
    <property type="entry name" value="Cytochrome_CBB3"/>
    <property type="match status" value="1"/>
</dbReference>
<sequence>MRQRTPAYIFIPLTLLAVILAFTMVTPVDVVPEPGFQGMMHNLLEHLKHVFAQGIFWAVFAVAIVMLLIINALNKVVEAERFKRLSEVEQAKYLEEGKIGYFKRLFSSASKKQSDKEEESIILDHGFDGIKELDNALPQWWLSLFYFGVVFMVVYMMAYSFTDFAHSDKEYEEEMVYKDQVDSIWAVANDIDITGAINKSNDPAIVEQGQKLFNQHCTQCHMEGGKGGIGPNLTDDYWVNHVEDSLFKNIYHIIYDGSPKNPQMRAFGQRKELSGLAIEKIASYVYSINQNEPTKTVAEGAAAPQGDLVEAWKQKN</sequence>
<dbReference type="Proteomes" id="UP000297998">
    <property type="component" value="Unassembled WGS sequence"/>
</dbReference>
<reference evidence="7 8" key="1">
    <citation type="submission" date="2019-03" db="EMBL/GenBank/DDBJ databases">
        <title>Empedobacter tilapiae sp. nov., isolated from an intestine of Nile tilapia Oreochromis niloticus.</title>
        <authorList>
            <person name="Kim Y.-O."/>
            <person name="Yoon J.-H."/>
        </authorList>
    </citation>
    <scope>NUCLEOTIDE SEQUENCE [LARGE SCALE GENOMIC DNA]</scope>
    <source>
        <strain evidence="7 8">MRS2</strain>
    </source>
</reference>
<keyword evidence="8" id="KW-1185">Reference proteome</keyword>
<evidence type="ECO:0000259" key="6">
    <source>
        <dbReference type="PROSITE" id="PS51007"/>
    </source>
</evidence>
<accession>A0A4Z1BPI7</accession>
<keyword evidence="5" id="KW-1133">Transmembrane helix</keyword>
<keyword evidence="3 4" id="KW-0408">Iron</keyword>
<dbReference type="GO" id="GO:0009055">
    <property type="term" value="F:electron transfer activity"/>
    <property type="evidence" value="ECO:0007669"/>
    <property type="project" value="InterPro"/>
</dbReference>
<dbReference type="InterPro" id="IPR050597">
    <property type="entry name" value="Cytochrome_c_Oxidase_Subunit"/>
</dbReference>
<dbReference type="Gene3D" id="1.10.760.10">
    <property type="entry name" value="Cytochrome c-like domain"/>
    <property type="match status" value="1"/>
</dbReference>
<dbReference type="InterPro" id="IPR032858">
    <property type="entry name" value="CcoP_N"/>
</dbReference>
<evidence type="ECO:0000256" key="5">
    <source>
        <dbReference type="SAM" id="Phobius"/>
    </source>
</evidence>
<evidence type="ECO:0000256" key="1">
    <source>
        <dbReference type="ARBA" id="ARBA00022617"/>
    </source>
</evidence>
<evidence type="ECO:0000256" key="4">
    <source>
        <dbReference type="PROSITE-ProRule" id="PRU00433"/>
    </source>
</evidence>
<proteinExistence type="predicted"/>
<organism evidence="7 8">
    <name type="scientific">Empedobacter tilapiae</name>
    <dbReference type="NCBI Taxonomy" id="2491114"/>
    <lineage>
        <taxon>Bacteria</taxon>
        <taxon>Pseudomonadati</taxon>
        <taxon>Bacteroidota</taxon>
        <taxon>Flavobacteriia</taxon>
        <taxon>Flavobacteriales</taxon>
        <taxon>Weeksellaceae</taxon>
        <taxon>Empedobacter</taxon>
    </lineage>
</organism>
<feature type="domain" description="Cytochrome c" evidence="6">
    <location>
        <begin position="204"/>
        <end position="289"/>
    </location>
</feature>
<evidence type="ECO:0000256" key="3">
    <source>
        <dbReference type="ARBA" id="ARBA00023004"/>
    </source>
</evidence>
<dbReference type="InterPro" id="IPR036909">
    <property type="entry name" value="Cyt_c-like_dom_sf"/>
</dbReference>
<feature type="transmembrane region" description="Helical" evidence="5">
    <location>
        <begin position="140"/>
        <end position="161"/>
    </location>
</feature>
<evidence type="ECO:0000313" key="7">
    <source>
        <dbReference type="EMBL" id="TGN29417.1"/>
    </source>
</evidence>
<name>A0A4Z1BPI7_9FLAO</name>
<protein>
    <submittedName>
        <fullName evidence="7">C-type cytochrome</fullName>
    </submittedName>
</protein>
<keyword evidence="5" id="KW-0812">Transmembrane</keyword>
<gene>
    <name evidence="7" type="ORF">E4J94_05590</name>
</gene>
<dbReference type="OrthoDB" id="9811281at2"/>
<keyword evidence="1 4" id="KW-0349">Heme</keyword>
<evidence type="ECO:0000256" key="2">
    <source>
        <dbReference type="ARBA" id="ARBA00022723"/>
    </source>
</evidence>
<comment type="caution">
    <text evidence="7">The sequence shown here is derived from an EMBL/GenBank/DDBJ whole genome shotgun (WGS) entry which is preliminary data.</text>
</comment>
<dbReference type="Gene3D" id="6.10.280.130">
    <property type="match status" value="1"/>
</dbReference>
<dbReference type="PANTHER" id="PTHR33751:SF1">
    <property type="entry name" value="CBB3-TYPE CYTOCHROME C OXIDASE SUBUNIT FIXP"/>
    <property type="match status" value="1"/>
</dbReference>
<dbReference type="GO" id="GO:0020037">
    <property type="term" value="F:heme binding"/>
    <property type="evidence" value="ECO:0007669"/>
    <property type="project" value="InterPro"/>
</dbReference>
<dbReference type="RefSeq" id="WP_135834868.1">
    <property type="nucleotide sequence ID" value="NZ_CAUQWU010000009.1"/>
</dbReference>
<feature type="transmembrane region" description="Helical" evidence="5">
    <location>
        <begin position="7"/>
        <end position="30"/>
    </location>
</feature>
<dbReference type="EMBL" id="SRPE01000003">
    <property type="protein sequence ID" value="TGN29417.1"/>
    <property type="molecule type" value="Genomic_DNA"/>
</dbReference>
<dbReference type="SUPFAM" id="SSF46626">
    <property type="entry name" value="Cytochrome c"/>
    <property type="match status" value="1"/>
</dbReference>
<dbReference type="InterPro" id="IPR009056">
    <property type="entry name" value="Cyt_c-like_dom"/>
</dbReference>
<keyword evidence="5" id="KW-0472">Membrane</keyword>